<dbReference type="GO" id="GO:0022900">
    <property type="term" value="P:electron transport chain"/>
    <property type="evidence" value="ECO:0007669"/>
    <property type="project" value="InterPro"/>
</dbReference>
<dbReference type="SUPFAM" id="SSF47175">
    <property type="entry name" value="Cytochromes"/>
    <property type="match status" value="1"/>
</dbReference>
<dbReference type="AlphaFoldDB" id="A0A381U7B4"/>
<dbReference type="EMBL" id="UINC01005844">
    <property type="protein sequence ID" value="SVA23894.1"/>
    <property type="molecule type" value="Genomic_DNA"/>
</dbReference>
<dbReference type="GO" id="GO:0009055">
    <property type="term" value="F:electron transfer activity"/>
    <property type="evidence" value="ECO:0007669"/>
    <property type="project" value="InterPro"/>
</dbReference>
<organism evidence="1">
    <name type="scientific">marine metagenome</name>
    <dbReference type="NCBI Taxonomy" id="408172"/>
    <lineage>
        <taxon>unclassified sequences</taxon>
        <taxon>metagenomes</taxon>
        <taxon>ecological metagenomes</taxon>
    </lineage>
</organism>
<proteinExistence type="predicted"/>
<protein>
    <recommendedName>
        <fullName evidence="2">Cytochrome c domain-containing protein</fullName>
    </recommendedName>
</protein>
<dbReference type="GO" id="GO:0020037">
    <property type="term" value="F:heme binding"/>
    <property type="evidence" value="ECO:0007669"/>
    <property type="project" value="InterPro"/>
</dbReference>
<reference evidence="1" key="1">
    <citation type="submission" date="2018-05" db="EMBL/GenBank/DDBJ databases">
        <authorList>
            <person name="Lanie J.A."/>
            <person name="Ng W.-L."/>
            <person name="Kazmierczak K.M."/>
            <person name="Andrzejewski T.M."/>
            <person name="Davidsen T.M."/>
            <person name="Wayne K.J."/>
            <person name="Tettelin H."/>
            <person name="Glass J.I."/>
            <person name="Rusch D."/>
            <person name="Podicherti R."/>
            <person name="Tsui H.-C.T."/>
            <person name="Winkler M.E."/>
        </authorList>
    </citation>
    <scope>NUCLEOTIDE SEQUENCE</scope>
</reference>
<accession>A0A381U7B4</accession>
<sequence length="155" mass="17111">MVLLAGAVLAEALTAQTPPAQTPSRQELESEAVRTMRRIGSMSELMVHLIYPTSNAVFYIETRTPTTDAEWGELEAKTLMFGEAANLLLMPDRIREPEAQWISDAVLLLEVGRAALRATRNRDVPALAGLNDQLYQSCVSCHSHFRQGYGRRPGG</sequence>
<dbReference type="InterPro" id="IPR010980">
    <property type="entry name" value="Cyt_c/b562"/>
</dbReference>
<name>A0A381U7B4_9ZZZZ</name>
<gene>
    <name evidence="1" type="ORF">METZ01_LOCUS76748</name>
</gene>
<evidence type="ECO:0008006" key="2">
    <source>
        <dbReference type="Google" id="ProtNLM"/>
    </source>
</evidence>
<dbReference type="GO" id="GO:0005506">
    <property type="term" value="F:iron ion binding"/>
    <property type="evidence" value="ECO:0007669"/>
    <property type="project" value="InterPro"/>
</dbReference>
<evidence type="ECO:0000313" key="1">
    <source>
        <dbReference type="EMBL" id="SVA23894.1"/>
    </source>
</evidence>